<proteinExistence type="predicted"/>
<dbReference type="InterPro" id="IPR049489">
    <property type="entry name" value="FabD-like_helical_ins"/>
</dbReference>
<dbReference type="EMBL" id="CP017708">
    <property type="protein sequence ID" value="AOY84592.2"/>
    <property type="molecule type" value="Genomic_DNA"/>
</dbReference>
<organism evidence="3 4">
    <name type="scientific">Moorena producens (strain JHB)</name>
    <dbReference type="NCBI Taxonomy" id="1454205"/>
    <lineage>
        <taxon>Bacteria</taxon>
        <taxon>Bacillati</taxon>
        <taxon>Cyanobacteriota</taxon>
        <taxon>Cyanophyceae</taxon>
        <taxon>Coleofasciculales</taxon>
        <taxon>Coleofasciculaceae</taxon>
        <taxon>Moorena</taxon>
    </lineage>
</organism>
<dbReference type="PANTHER" id="PTHR32332">
    <property type="entry name" value="2-NITROPROPANE DIOXYGENASE"/>
    <property type="match status" value="1"/>
</dbReference>
<dbReference type="Pfam" id="PF18328">
    <property type="entry name" value="PfaD_N"/>
    <property type="match status" value="1"/>
</dbReference>
<dbReference type="CDD" id="cd04742">
    <property type="entry name" value="NPD_FabD"/>
    <property type="match status" value="1"/>
</dbReference>
<dbReference type="Pfam" id="PF03060">
    <property type="entry name" value="NMO"/>
    <property type="match status" value="1"/>
</dbReference>
<gene>
    <name evidence="3" type="ORF">BJP36_09615</name>
</gene>
<evidence type="ECO:0000259" key="2">
    <source>
        <dbReference type="Pfam" id="PF21607"/>
    </source>
</evidence>
<feature type="domain" description="Fatty acid synthase subunit PfaD N-terminal" evidence="1">
    <location>
        <begin position="40"/>
        <end position="101"/>
    </location>
</feature>
<evidence type="ECO:0000259" key="1">
    <source>
        <dbReference type="Pfam" id="PF18328"/>
    </source>
</evidence>
<dbReference type="SUPFAM" id="SSF51395">
    <property type="entry name" value="FMN-linked oxidoreductases"/>
    <property type="match status" value="1"/>
</dbReference>
<dbReference type="Gene3D" id="3.20.20.70">
    <property type="entry name" value="Aldolase class I"/>
    <property type="match status" value="1"/>
</dbReference>
<dbReference type="InterPro" id="IPR014179">
    <property type="entry name" value="PfaD-like_TIM-barrel"/>
</dbReference>
<name>A0A1D9GAB4_MOOP1</name>
<reference evidence="4" key="1">
    <citation type="submission" date="2016-10" db="EMBL/GenBank/DDBJ databases">
        <title>Comparative genomics uncovers the prolific and rare metabolic potential of the cyanobacterial genus Moorea.</title>
        <authorList>
            <person name="Leao T."/>
            <person name="Castelao G."/>
            <person name="Korobeynikov A."/>
            <person name="Monroe E.A."/>
            <person name="Podell S."/>
            <person name="Glukhov E."/>
            <person name="Allen E."/>
            <person name="Gerwick W.H."/>
            <person name="Gerwick L."/>
        </authorList>
    </citation>
    <scope>NUCLEOTIDE SEQUENCE [LARGE SCALE GENOMIC DNA]</scope>
    <source>
        <strain evidence="4">JHB</strain>
    </source>
</reference>
<dbReference type="PANTHER" id="PTHR32332:SF20">
    <property type="entry name" value="2-NITROPROPANE DIOXYGENASE-LIKE PROTEIN"/>
    <property type="match status" value="1"/>
</dbReference>
<accession>A0A1D9GAB4</accession>
<dbReference type="Pfam" id="PF21607">
    <property type="entry name" value="FabD_helical_ins"/>
    <property type="match status" value="1"/>
</dbReference>
<feature type="domain" description="[Acyl-carrier-protein] S-malonyltransferase-like inserted helical" evidence="2">
    <location>
        <begin position="418"/>
        <end position="497"/>
    </location>
</feature>
<dbReference type="AlphaFoldDB" id="A0A1D9GAB4"/>
<evidence type="ECO:0000313" key="3">
    <source>
        <dbReference type="EMBL" id="AOY84592.2"/>
    </source>
</evidence>
<dbReference type="InterPro" id="IPR013785">
    <property type="entry name" value="Aldolase_TIM"/>
</dbReference>
<dbReference type="InterPro" id="IPR040981">
    <property type="entry name" value="PfaD_N"/>
</dbReference>
<evidence type="ECO:0000313" key="4">
    <source>
        <dbReference type="Proteomes" id="UP000176944"/>
    </source>
</evidence>
<protein>
    <submittedName>
        <fullName evidence="3">PfaD family polyunsaturated fatty acid/polyketide biosynthesis protein</fullName>
    </submittedName>
</protein>
<dbReference type="NCBIfam" id="TIGR02814">
    <property type="entry name" value="pfaD_fam"/>
    <property type="match status" value="1"/>
</dbReference>
<dbReference type="Proteomes" id="UP000176944">
    <property type="component" value="Chromosome"/>
</dbReference>
<sequence length="565" mass="62417">MTKTRSKPMNALDTPLSKKNNQKDNKIGFLNCFYGQNQVWKGSLDGIAFDERGIKAKLLDLEKSCYIVKSQGQIGVTQEGYWYPSENGKSSQVELLMAVPPIQIQQLGDPSFLSFHGVKSAYVTGAMAGGIASEEMVIALGKERILSSFGAGGLSPSRLEAAIKRIQQALPQGPYAFNLIHSPSEPAIERYAVNLYLNYGVKTVEASAFLDLTPNIVYYRAAGLGLNTANQIEIKNKVIAKISRREVAAKFIQPAPTQILKKLVEQGLISELQATLAEKVPMADDITVEADSGGHTDNRSLVCLLPSILDLRDEIQEKYGYENPIRVGAAGGIGTPQSALAAFMMGAAYVMTGSINQSCLEAGTSQHTKEVLAKADMTDVTMAPAADMFEMGVKLQVLKKGTLFPLRAQKLFELYRSYDSIEAIPIQEREKLEKKIFQRKIEAIWEDTIAYISQRNPDKIKQAANNPKVKMALIFRWYLGLSSRWSKSGEKGREIDYQIWCGPAMGSFNNWVQGSYLAAPNNRSVVDVAHHIMNGAAFLHRIQSLKIQGLQMPDSYSQYRPVPLY</sequence>